<dbReference type="GO" id="GO:0046872">
    <property type="term" value="F:metal ion binding"/>
    <property type="evidence" value="ECO:0007669"/>
    <property type="project" value="UniProtKB-KW"/>
</dbReference>
<evidence type="ECO:0000256" key="2">
    <source>
        <dbReference type="ARBA" id="ARBA00022485"/>
    </source>
</evidence>
<dbReference type="EMBL" id="VSSQ01000484">
    <property type="protein sequence ID" value="MPL95863.1"/>
    <property type="molecule type" value="Genomic_DNA"/>
</dbReference>
<evidence type="ECO:0000256" key="3">
    <source>
        <dbReference type="ARBA" id="ARBA00022723"/>
    </source>
</evidence>
<dbReference type="Pfam" id="PF13247">
    <property type="entry name" value="Fer4_11"/>
    <property type="match status" value="1"/>
</dbReference>
<evidence type="ECO:0000256" key="7">
    <source>
        <dbReference type="ARBA" id="ARBA00023014"/>
    </source>
</evidence>
<keyword evidence="1" id="KW-0813">Transport</keyword>
<evidence type="ECO:0000256" key="4">
    <source>
        <dbReference type="ARBA" id="ARBA00022737"/>
    </source>
</evidence>
<dbReference type="InterPro" id="IPR050954">
    <property type="entry name" value="ET_IronSulfur_Cluster-Binding"/>
</dbReference>
<evidence type="ECO:0000259" key="8">
    <source>
        <dbReference type="PROSITE" id="PS51379"/>
    </source>
</evidence>
<dbReference type="Gene3D" id="3.30.70.20">
    <property type="match status" value="3"/>
</dbReference>
<gene>
    <name evidence="9" type="primary">cooF_6</name>
    <name evidence="9" type="ORF">SDC9_42036</name>
</gene>
<keyword evidence="2" id="KW-0004">4Fe-4S</keyword>
<comment type="caution">
    <text evidence="9">The sequence shown here is derived from an EMBL/GenBank/DDBJ whole genome shotgun (WGS) entry which is preliminary data.</text>
</comment>
<reference evidence="9" key="1">
    <citation type="submission" date="2019-08" db="EMBL/GenBank/DDBJ databases">
        <authorList>
            <person name="Kucharzyk K."/>
            <person name="Murdoch R.W."/>
            <person name="Higgins S."/>
            <person name="Loffler F."/>
        </authorList>
    </citation>
    <scope>NUCLEOTIDE SEQUENCE</scope>
</reference>
<dbReference type="PROSITE" id="PS51379">
    <property type="entry name" value="4FE4S_FER_2"/>
    <property type="match status" value="2"/>
</dbReference>
<protein>
    <submittedName>
        <fullName evidence="9">Iron-sulfur protein</fullName>
    </submittedName>
</protein>
<dbReference type="PANTHER" id="PTHR43177:SF5">
    <property type="entry name" value="ANAEROBIC DIMETHYL SULFOXIDE REDUCTASE CHAIN B-RELATED"/>
    <property type="match status" value="1"/>
</dbReference>
<feature type="domain" description="4Fe-4S ferredoxin-type" evidence="8">
    <location>
        <begin position="80"/>
        <end position="109"/>
    </location>
</feature>
<keyword evidence="6" id="KW-0408">Iron</keyword>
<keyword evidence="5" id="KW-0249">Electron transport</keyword>
<evidence type="ECO:0000256" key="1">
    <source>
        <dbReference type="ARBA" id="ARBA00022448"/>
    </source>
</evidence>
<keyword evidence="3" id="KW-0479">Metal-binding</keyword>
<dbReference type="PROSITE" id="PS00198">
    <property type="entry name" value="4FE4S_FER_1"/>
    <property type="match status" value="1"/>
</dbReference>
<name>A0A644VZX3_9ZZZZ</name>
<dbReference type="PANTHER" id="PTHR43177">
    <property type="entry name" value="PROTEIN NRFC"/>
    <property type="match status" value="1"/>
</dbReference>
<evidence type="ECO:0000313" key="9">
    <source>
        <dbReference type="EMBL" id="MPL95863.1"/>
    </source>
</evidence>
<dbReference type="AlphaFoldDB" id="A0A644VZX3"/>
<dbReference type="GO" id="GO:0051539">
    <property type="term" value="F:4 iron, 4 sulfur cluster binding"/>
    <property type="evidence" value="ECO:0007669"/>
    <property type="project" value="UniProtKB-KW"/>
</dbReference>
<dbReference type="InterPro" id="IPR017896">
    <property type="entry name" value="4Fe4S_Fe-S-bd"/>
</dbReference>
<proteinExistence type="predicted"/>
<accession>A0A644VZX3</accession>
<sequence>MKRIYVNEMWCLGCHLCEYYCAYANSGVKDMVKALKDKQIQARITVEQRGAISFAVNCRHCTEPLCVKSCIGGAITSKDGVIVIDQSRCVLCYSCIMACPYGALTPAVEGVMQKCELCTTNSQGQPACIQGCPNKAIVFEER</sequence>
<organism evidence="9">
    <name type="scientific">bioreactor metagenome</name>
    <dbReference type="NCBI Taxonomy" id="1076179"/>
    <lineage>
        <taxon>unclassified sequences</taxon>
        <taxon>metagenomes</taxon>
        <taxon>ecological metagenomes</taxon>
    </lineage>
</organism>
<feature type="domain" description="4Fe-4S ferredoxin-type" evidence="8">
    <location>
        <begin position="2"/>
        <end position="31"/>
    </location>
</feature>
<dbReference type="SUPFAM" id="SSF54862">
    <property type="entry name" value="4Fe-4S ferredoxins"/>
    <property type="match status" value="1"/>
</dbReference>
<evidence type="ECO:0000256" key="6">
    <source>
        <dbReference type="ARBA" id="ARBA00023004"/>
    </source>
</evidence>
<keyword evidence="4" id="KW-0677">Repeat</keyword>
<keyword evidence="7" id="KW-0411">Iron-sulfur</keyword>
<evidence type="ECO:0000256" key="5">
    <source>
        <dbReference type="ARBA" id="ARBA00022982"/>
    </source>
</evidence>
<dbReference type="InterPro" id="IPR017900">
    <property type="entry name" value="4Fe4S_Fe_S_CS"/>
</dbReference>